<proteinExistence type="predicted"/>
<dbReference type="OMA" id="NWHNERA"/>
<name>C4JK85_UNCRE</name>
<gene>
    <name evidence="1" type="ORF">UREG_02042</name>
</gene>
<dbReference type="eggNOG" id="ENOG502RAT8">
    <property type="taxonomic scope" value="Eukaryota"/>
</dbReference>
<evidence type="ECO:0000313" key="1">
    <source>
        <dbReference type="EMBL" id="EEP77193.1"/>
    </source>
</evidence>
<dbReference type="Proteomes" id="UP000002058">
    <property type="component" value="Unassembled WGS sequence"/>
</dbReference>
<dbReference type="HOGENOM" id="CLU_084805_0_0_1"/>
<sequence>MSEQAWLLCGVCCCLCSVRVEFRDKLQKLLDDGGVDTETAQVLFRHYDIVECVDMLYLRIRNPEKARYTPEEAKAVNVQVTSWNEQKPIFFQQMSERDFESYDLISPFEVRSLFNRDSEIEYVSYVHSMLGSSILGSKHRQDQDDLLDHTGWHSERNTWRRKSILDTAHPRRGESAYGWLAAEMLGRKDVPHTIAYSLHECHDSDHILRSELMILLRIIQTKRRRPEWYPHDLTPVLLVSIRAFAFRIMEGYFDGSKLVINMSDAIPVKVGEEQTSQQKKVNGVLRWIGSKPVGDTLRFKAPFKDY</sequence>
<dbReference type="KEGG" id="ure:UREG_02042"/>
<reference evidence="2" key="1">
    <citation type="journal article" date="2009" name="Genome Res.">
        <title>Comparative genomic analyses of the human fungal pathogens Coccidioides and their relatives.</title>
        <authorList>
            <person name="Sharpton T.J."/>
            <person name="Stajich J.E."/>
            <person name="Rounsley S.D."/>
            <person name="Gardner M.J."/>
            <person name="Wortman J.R."/>
            <person name="Jordar V.S."/>
            <person name="Maiti R."/>
            <person name="Kodira C.D."/>
            <person name="Neafsey D.E."/>
            <person name="Zeng Q."/>
            <person name="Hung C.-Y."/>
            <person name="McMahan C."/>
            <person name="Muszewska A."/>
            <person name="Grynberg M."/>
            <person name="Mandel M.A."/>
            <person name="Kellner E.M."/>
            <person name="Barker B.M."/>
            <person name="Galgiani J.N."/>
            <person name="Orbach M.J."/>
            <person name="Kirkland T.N."/>
            <person name="Cole G.T."/>
            <person name="Henn M.R."/>
            <person name="Birren B.W."/>
            <person name="Taylor J.W."/>
        </authorList>
    </citation>
    <scope>NUCLEOTIDE SEQUENCE [LARGE SCALE GENOMIC DNA]</scope>
    <source>
        <strain evidence="2">UAMH 1704</strain>
    </source>
</reference>
<accession>C4JK85</accession>
<protein>
    <submittedName>
        <fullName evidence="1">Uncharacterized protein</fullName>
    </submittedName>
</protein>
<dbReference type="InParanoid" id="C4JK85"/>
<keyword evidence="2" id="KW-1185">Reference proteome</keyword>
<evidence type="ECO:0000313" key="2">
    <source>
        <dbReference type="Proteomes" id="UP000002058"/>
    </source>
</evidence>
<organism evidence="1 2">
    <name type="scientific">Uncinocarpus reesii (strain UAMH 1704)</name>
    <dbReference type="NCBI Taxonomy" id="336963"/>
    <lineage>
        <taxon>Eukaryota</taxon>
        <taxon>Fungi</taxon>
        <taxon>Dikarya</taxon>
        <taxon>Ascomycota</taxon>
        <taxon>Pezizomycotina</taxon>
        <taxon>Eurotiomycetes</taxon>
        <taxon>Eurotiomycetidae</taxon>
        <taxon>Onygenales</taxon>
        <taxon>Onygenaceae</taxon>
        <taxon>Uncinocarpus</taxon>
    </lineage>
</organism>
<dbReference type="OrthoDB" id="4185252at2759"/>
<dbReference type="AlphaFoldDB" id="C4JK85"/>
<dbReference type="EMBL" id="CH476615">
    <property type="protein sequence ID" value="EEP77193.1"/>
    <property type="molecule type" value="Genomic_DNA"/>
</dbReference>
<dbReference type="GeneID" id="8440479"/>
<dbReference type="RefSeq" id="XP_002542526.1">
    <property type="nucleotide sequence ID" value="XM_002542480.1"/>
</dbReference>
<dbReference type="VEuPathDB" id="FungiDB:UREG_02042"/>